<proteinExistence type="predicted"/>
<accession>A0ACB7CF95</accession>
<evidence type="ECO:0000313" key="1">
    <source>
        <dbReference type="EMBL" id="KAG4305618.1"/>
    </source>
</evidence>
<evidence type="ECO:0000313" key="2">
    <source>
        <dbReference type="Proteomes" id="UP000768646"/>
    </source>
</evidence>
<protein>
    <submittedName>
        <fullName evidence="1">Uncharacterized protein</fullName>
    </submittedName>
</protein>
<name>A0ACB7CF95_9ASCO</name>
<keyword evidence="2" id="KW-1185">Reference proteome</keyword>
<comment type="caution">
    <text evidence="1">The sequence shown here is derived from an EMBL/GenBank/DDBJ whole genome shotgun (WGS) entry which is preliminary data.</text>
</comment>
<dbReference type="Proteomes" id="UP000768646">
    <property type="component" value="Unassembled WGS sequence"/>
</dbReference>
<sequence length="84" mass="9536">MSFKGVLKKIVEKENVEGIILIDENGLCLGSYGKVNEECASKCIKFADLELQTRMFAAVMNKRHKRKILLNRDSGITTVLFMTR</sequence>
<gene>
    <name evidence="1" type="ORF">PORY_001174</name>
</gene>
<organism evidence="1 2">
    <name type="scientific">Pneumocystis oryctolagi</name>
    <dbReference type="NCBI Taxonomy" id="42067"/>
    <lineage>
        <taxon>Eukaryota</taxon>
        <taxon>Fungi</taxon>
        <taxon>Dikarya</taxon>
        <taxon>Ascomycota</taxon>
        <taxon>Taphrinomycotina</taxon>
        <taxon>Pneumocystomycetes</taxon>
        <taxon>Pneumocystaceae</taxon>
        <taxon>Pneumocystis</taxon>
    </lineage>
</organism>
<dbReference type="EMBL" id="JABTEG010000003">
    <property type="protein sequence ID" value="KAG4305618.1"/>
    <property type="molecule type" value="Genomic_DNA"/>
</dbReference>
<reference evidence="1 2" key="1">
    <citation type="journal article" date="2021" name="Commun. Biol.">
        <title>Genomic insights into the host specific adaptation of the Pneumocystis genus.</title>
        <authorList>
            <person name="Cisse O.H."/>
            <person name="Ma L."/>
            <person name="Dekker J.P."/>
            <person name="Khil P.P."/>
            <person name="Youn J.-H."/>
            <person name="Brenchley J.M."/>
            <person name="Blair R."/>
            <person name="Pahar B."/>
            <person name="Chabe M."/>
            <person name="Van Rompay K.K.A."/>
            <person name="Keesler R."/>
            <person name="Sukura A."/>
            <person name="Hirsch V."/>
            <person name="Kutty G."/>
            <person name="Liu Y."/>
            <person name="Peng L."/>
            <person name="Chen J."/>
            <person name="Song J."/>
            <person name="Weissenbacher-Lang C."/>
            <person name="Xu J."/>
            <person name="Upham N.S."/>
            <person name="Stajich J.E."/>
            <person name="Cuomo C.A."/>
            <person name="Cushion M.T."/>
            <person name="Kovacs J.A."/>
        </authorList>
    </citation>
    <scope>NUCLEOTIDE SEQUENCE [LARGE SCALE GENOMIC DNA]</scope>
    <source>
        <strain evidence="1 2">RABM</strain>
    </source>
</reference>